<evidence type="ECO:0000313" key="13">
    <source>
        <dbReference type="EMBL" id="CAD0001602.1"/>
    </source>
</evidence>
<dbReference type="InterPro" id="IPR011495">
    <property type="entry name" value="Sig_transdc_His_kin_sub2_dim/P"/>
</dbReference>
<sequence length="745" mass="86591">MIRIRIAKLVFTFLMLSYNCYSVEIPTYSNSVVSQKDSATKAKITNFLDRGAVFLYKPESHKMDMDSAKSNFDRAYVLSKSINDENLKHKCLVYYGELLFEENNYPKAIEIIQKVIAYYKKTKQYKQEADLWAVQGKRLFWQSPRSFKTLEEAVICFDKGSLIYKNLGLLEKFAYFIKYKADAHLNQGRLDLAEKELFQILAVYKKIGFKKLHFTYDLLADVNRLKGNLGKSLYYSLACVKSMEKTGDFDYDADFYQQLAIAYKDIGKHNLSIEWLRKAIKTLKLKKEIDYYNLYEFTDLLAKELIEVKREKAALKQVQKIIREYPPQNDSGKAIILGSLAYCYNKNNQVKLAEANFKKMIELYEKSNAMYIIDLSKAYFEFGKFYEEHKNYDNARINFQKSLNFSKGIVELSQIKDANLYLFKIDSAKGNYIAAIKYFQRYKKLNDSIFNEKTNRQIGELQILYGLEKKEKELSNLKLDMDTEKGKRIQAQSTIKFGICIVVFLLVSILLFGISYQSKKKNNDLLISKKREIDQKNETLLKLVNEKESLMQEIHHRVKNNLQIVMSLLNSQSSTLKSKEAFDAIQKSQHRLYAISLLHQKLYRTDIIREIEMENYIHDLLYNFRDTFDMQHINFETDLHPLHLNEAQAVSVGLILNEAITNSIKYAFPDNQKGVILIVMKPLENSKVKLQIKDNGIGFPENFNTSSTLGINLISGLAQQLDGEASFFNDYGAVIDVEFIRKNIS</sequence>
<evidence type="ECO:0000256" key="10">
    <source>
        <dbReference type="SAM" id="Phobius"/>
    </source>
</evidence>
<feature type="chain" id="PRO_5028406010" description="histidine kinase" evidence="11">
    <location>
        <begin position="23"/>
        <end position="745"/>
    </location>
</feature>
<comment type="catalytic activity">
    <reaction evidence="1">
        <text>ATP + protein L-histidine = ADP + protein N-phospho-L-histidine.</text>
        <dbReference type="EC" id="2.7.13.3"/>
    </reaction>
</comment>
<dbReference type="RefSeq" id="WP_083480894.1">
    <property type="nucleotide sequence ID" value="NZ_CAIJDO010000073.1"/>
</dbReference>
<evidence type="ECO:0000256" key="1">
    <source>
        <dbReference type="ARBA" id="ARBA00000085"/>
    </source>
</evidence>
<feature type="signal peptide" evidence="11">
    <location>
        <begin position="1"/>
        <end position="22"/>
    </location>
</feature>
<dbReference type="InterPro" id="IPR019734">
    <property type="entry name" value="TPR_rpt"/>
</dbReference>
<dbReference type="InterPro" id="IPR036890">
    <property type="entry name" value="HATPase_C_sf"/>
</dbReference>
<keyword evidence="4" id="KW-0808">Transferase</keyword>
<dbReference type="SMART" id="SM00387">
    <property type="entry name" value="HATPase_c"/>
    <property type="match status" value="1"/>
</dbReference>
<keyword evidence="8" id="KW-0802">TPR repeat</keyword>
<dbReference type="PANTHER" id="PTHR41523:SF8">
    <property type="entry name" value="ETHYLENE RESPONSE SENSOR PROTEIN"/>
    <property type="match status" value="1"/>
</dbReference>
<evidence type="ECO:0000256" key="3">
    <source>
        <dbReference type="ARBA" id="ARBA00022553"/>
    </source>
</evidence>
<name>A0A6V6YSE2_9FLAO</name>
<feature type="repeat" description="TPR" evidence="8">
    <location>
        <begin position="376"/>
        <end position="409"/>
    </location>
</feature>
<dbReference type="SMART" id="SM00028">
    <property type="entry name" value="TPR"/>
    <property type="match status" value="5"/>
</dbReference>
<dbReference type="EC" id="2.7.13.3" evidence="2"/>
<evidence type="ECO:0000256" key="8">
    <source>
        <dbReference type="PROSITE-ProRule" id="PRU00339"/>
    </source>
</evidence>
<keyword evidence="10" id="KW-0812">Transmembrane</keyword>
<dbReference type="Gene3D" id="1.25.40.10">
    <property type="entry name" value="Tetratricopeptide repeat domain"/>
    <property type="match status" value="3"/>
</dbReference>
<keyword evidence="10" id="KW-0472">Membrane</keyword>
<keyword evidence="3" id="KW-0597">Phosphoprotein</keyword>
<organism evidence="13 14">
    <name type="scientific">Flavobacterium chungangense</name>
    <dbReference type="NCBI Taxonomy" id="554283"/>
    <lineage>
        <taxon>Bacteria</taxon>
        <taxon>Pseudomonadati</taxon>
        <taxon>Bacteroidota</taxon>
        <taxon>Flavobacteriia</taxon>
        <taxon>Flavobacteriales</taxon>
        <taxon>Flavobacteriaceae</taxon>
        <taxon>Flavobacterium</taxon>
    </lineage>
</organism>
<evidence type="ECO:0000256" key="7">
    <source>
        <dbReference type="ARBA" id="ARBA00022840"/>
    </source>
</evidence>
<evidence type="ECO:0000256" key="6">
    <source>
        <dbReference type="ARBA" id="ARBA00022777"/>
    </source>
</evidence>
<dbReference type="PROSITE" id="PS50005">
    <property type="entry name" value="TPR"/>
    <property type="match status" value="1"/>
</dbReference>
<proteinExistence type="predicted"/>
<keyword evidence="14" id="KW-1185">Reference proteome</keyword>
<dbReference type="GO" id="GO:0004673">
    <property type="term" value="F:protein histidine kinase activity"/>
    <property type="evidence" value="ECO:0007669"/>
    <property type="project" value="UniProtKB-EC"/>
</dbReference>
<protein>
    <recommendedName>
        <fullName evidence="2">histidine kinase</fullName>
        <ecNumber evidence="2">2.7.13.3</ecNumber>
    </recommendedName>
</protein>
<dbReference type="SUPFAM" id="SSF55874">
    <property type="entry name" value="ATPase domain of HSP90 chaperone/DNA topoisomerase II/histidine kinase"/>
    <property type="match status" value="1"/>
</dbReference>
<evidence type="ECO:0000256" key="11">
    <source>
        <dbReference type="SAM" id="SignalP"/>
    </source>
</evidence>
<dbReference type="Gene3D" id="3.30.565.10">
    <property type="entry name" value="Histidine kinase-like ATPase, C-terminal domain"/>
    <property type="match status" value="1"/>
</dbReference>
<comment type="caution">
    <text evidence="13">The sequence shown here is derived from an EMBL/GenBank/DDBJ whole genome shotgun (WGS) entry which is preliminary data.</text>
</comment>
<evidence type="ECO:0000256" key="2">
    <source>
        <dbReference type="ARBA" id="ARBA00012438"/>
    </source>
</evidence>
<reference evidence="13 14" key="1">
    <citation type="submission" date="2020-06" db="EMBL/GenBank/DDBJ databases">
        <authorList>
            <person name="Criscuolo A."/>
        </authorList>
    </citation>
    <scope>NUCLEOTIDE SEQUENCE [LARGE SCALE GENOMIC DNA]</scope>
    <source>
        <strain evidence="14">CIP 110025</strain>
    </source>
</reference>
<dbReference type="EMBL" id="CAIJDO010000073">
    <property type="protein sequence ID" value="CAD0001602.1"/>
    <property type="molecule type" value="Genomic_DNA"/>
</dbReference>
<feature type="domain" description="Histidine kinase/HSP90-like ATPase" evidence="12">
    <location>
        <begin position="647"/>
        <end position="743"/>
    </location>
</feature>
<dbReference type="InterPro" id="IPR003594">
    <property type="entry name" value="HATPase_dom"/>
</dbReference>
<evidence type="ECO:0000313" key="14">
    <source>
        <dbReference type="Proteomes" id="UP000556700"/>
    </source>
</evidence>
<feature type="coiled-coil region" evidence="9">
    <location>
        <begin position="526"/>
        <end position="553"/>
    </location>
</feature>
<dbReference type="Pfam" id="PF13181">
    <property type="entry name" value="TPR_8"/>
    <property type="match status" value="1"/>
</dbReference>
<keyword evidence="6" id="KW-0418">Kinase</keyword>
<feature type="transmembrane region" description="Helical" evidence="10">
    <location>
        <begin position="495"/>
        <end position="516"/>
    </location>
</feature>
<evidence type="ECO:0000256" key="5">
    <source>
        <dbReference type="ARBA" id="ARBA00022741"/>
    </source>
</evidence>
<dbReference type="Pfam" id="PF07568">
    <property type="entry name" value="HisKA_2"/>
    <property type="match status" value="1"/>
</dbReference>
<keyword evidence="9" id="KW-0175">Coiled coil</keyword>
<dbReference type="PANTHER" id="PTHR41523">
    <property type="entry name" value="TWO-COMPONENT SYSTEM SENSOR PROTEIN"/>
    <property type="match status" value="1"/>
</dbReference>
<evidence type="ECO:0000259" key="12">
    <source>
        <dbReference type="SMART" id="SM00387"/>
    </source>
</evidence>
<evidence type="ECO:0000256" key="4">
    <source>
        <dbReference type="ARBA" id="ARBA00022679"/>
    </source>
</evidence>
<keyword evidence="11" id="KW-0732">Signal</keyword>
<dbReference type="Pfam" id="PF02518">
    <property type="entry name" value="HATPase_c"/>
    <property type="match status" value="1"/>
</dbReference>
<dbReference type="Proteomes" id="UP000556700">
    <property type="component" value="Unassembled WGS sequence"/>
</dbReference>
<dbReference type="SUPFAM" id="SSF48452">
    <property type="entry name" value="TPR-like"/>
    <property type="match status" value="2"/>
</dbReference>
<dbReference type="AlphaFoldDB" id="A0A6V6YSE2"/>
<evidence type="ECO:0000256" key="9">
    <source>
        <dbReference type="SAM" id="Coils"/>
    </source>
</evidence>
<keyword evidence="5" id="KW-0547">Nucleotide-binding</keyword>
<keyword evidence="10" id="KW-1133">Transmembrane helix</keyword>
<keyword evidence="7" id="KW-0067">ATP-binding</keyword>
<dbReference type="InterPro" id="IPR011990">
    <property type="entry name" value="TPR-like_helical_dom_sf"/>
</dbReference>
<accession>A0A6V6YSE2</accession>
<dbReference type="Gene3D" id="3.30.450.20">
    <property type="entry name" value="PAS domain"/>
    <property type="match status" value="1"/>
</dbReference>
<dbReference type="GO" id="GO:0005524">
    <property type="term" value="F:ATP binding"/>
    <property type="evidence" value="ECO:0007669"/>
    <property type="project" value="UniProtKB-KW"/>
</dbReference>
<gene>
    <name evidence="13" type="ORF">FLACHUCJ7_00577</name>
</gene>